<keyword evidence="4" id="KW-1185">Reference proteome</keyword>
<feature type="domain" description="Glycosyl transferase family 1" evidence="2">
    <location>
        <begin position="182"/>
        <end position="318"/>
    </location>
</feature>
<dbReference type="InterPro" id="IPR001296">
    <property type="entry name" value="Glyco_trans_1"/>
</dbReference>
<dbReference type="PANTHER" id="PTHR46401:SF2">
    <property type="entry name" value="GLYCOSYLTRANSFERASE WBBK-RELATED"/>
    <property type="match status" value="1"/>
</dbReference>
<dbReference type="Gene3D" id="3.40.50.2000">
    <property type="entry name" value="Glycogen Phosphorylase B"/>
    <property type="match status" value="2"/>
</dbReference>
<dbReference type="GO" id="GO:0009103">
    <property type="term" value="P:lipopolysaccharide biosynthetic process"/>
    <property type="evidence" value="ECO:0007669"/>
    <property type="project" value="TreeGrafter"/>
</dbReference>
<name>A0A265UVB8_9FLAO</name>
<protein>
    <recommendedName>
        <fullName evidence="2">Glycosyl transferase family 1 domain-containing protein</fullName>
    </recommendedName>
</protein>
<evidence type="ECO:0000256" key="1">
    <source>
        <dbReference type="ARBA" id="ARBA00022679"/>
    </source>
</evidence>
<evidence type="ECO:0000313" key="3">
    <source>
        <dbReference type="EMBL" id="OZV69230.1"/>
    </source>
</evidence>
<dbReference type="Pfam" id="PF00534">
    <property type="entry name" value="Glycos_transf_1"/>
    <property type="match status" value="1"/>
</dbReference>
<sequence>MHNYILHLIDNVSQVNYGIWNAALCNSSKLNEKGVRIYAAFPEQDGFSYPGVTPIPIKKTNEIFAWLERNKINQTNTLIVSHGCWRWPTKIGHALNKIGYRWMAVPHGMLEPWSMAQKKLKKNIYFHTIEKPLLKKADIIRAVSKPERMHLMKVFDSKVLHIPNGINPTSDSMSKPTEFPLRLLFMARLHHKKGIVPLLEGWLQSPLANNADYMLQIAGPDDGELIKMEPLIAQCSNVEYLGAVYNAQKDNLLSQSHVYVLPSYSEGFPSSVLEAMDYGLLPLISEGCNFPEAFENNCVVEVKPNAALIAETLIEISKWPIKTVIEKGRVSKDFVAKNYTNDIVTNQLYEALGRLLKR</sequence>
<keyword evidence="1" id="KW-0808">Transferase</keyword>
<organism evidence="3 4">
    <name type="scientific">Winogradskyella aurantia</name>
    <dbReference type="NCBI Taxonomy" id="1915063"/>
    <lineage>
        <taxon>Bacteria</taxon>
        <taxon>Pseudomonadati</taxon>
        <taxon>Bacteroidota</taxon>
        <taxon>Flavobacteriia</taxon>
        <taxon>Flavobacteriales</taxon>
        <taxon>Flavobacteriaceae</taxon>
        <taxon>Winogradskyella</taxon>
    </lineage>
</organism>
<comment type="caution">
    <text evidence="3">The sequence shown here is derived from an EMBL/GenBank/DDBJ whole genome shotgun (WGS) entry which is preliminary data.</text>
</comment>
<evidence type="ECO:0000313" key="4">
    <source>
        <dbReference type="Proteomes" id="UP000216840"/>
    </source>
</evidence>
<dbReference type="PANTHER" id="PTHR46401">
    <property type="entry name" value="GLYCOSYLTRANSFERASE WBBK-RELATED"/>
    <property type="match status" value="1"/>
</dbReference>
<gene>
    <name evidence="3" type="ORF">CA834_07175</name>
</gene>
<reference evidence="3 4" key="1">
    <citation type="submission" date="2017-05" db="EMBL/GenBank/DDBJ databases">
        <title>The draft genome sequence of Idiomarina salinarum WNB302.</title>
        <authorList>
            <person name="Sun Y."/>
            <person name="Chen B."/>
            <person name="Du Z."/>
        </authorList>
    </citation>
    <scope>NUCLEOTIDE SEQUENCE [LARGE SCALE GENOMIC DNA]</scope>
    <source>
        <strain evidence="3 4">WNB302</strain>
    </source>
</reference>
<evidence type="ECO:0000259" key="2">
    <source>
        <dbReference type="Pfam" id="PF00534"/>
    </source>
</evidence>
<accession>A0A265UVB8</accession>
<dbReference type="RefSeq" id="WP_094968003.1">
    <property type="nucleotide sequence ID" value="NZ_NGJN01000003.1"/>
</dbReference>
<dbReference type="SUPFAM" id="SSF53756">
    <property type="entry name" value="UDP-Glycosyltransferase/glycogen phosphorylase"/>
    <property type="match status" value="1"/>
</dbReference>
<proteinExistence type="predicted"/>
<dbReference type="GO" id="GO:0016757">
    <property type="term" value="F:glycosyltransferase activity"/>
    <property type="evidence" value="ECO:0007669"/>
    <property type="project" value="InterPro"/>
</dbReference>
<dbReference type="EMBL" id="NGJN01000003">
    <property type="protein sequence ID" value="OZV69230.1"/>
    <property type="molecule type" value="Genomic_DNA"/>
</dbReference>
<dbReference type="Proteomes" id="UP000216840">
    <property type="component" value="Unassembled WGS sequence"/>
</dbReference>
<dbReference type="OrthoDB" id="9790710at2"/>
<dbReference type="AlphaFoldDB" id="A0A265UVB8"/>